<name>A0A1S2VCX3_9BACT</name>
<dbReference type="AlphaFoldDB" id="A0A1S2VCX3"/>
<organism evidence="1 2">
    <name type="scientific">Arsenicibacter rosenii</name>
    <dbReference type="NCBI Taxonomy" id="1750698"/>
    <lineage>
        <taxon>Bacteria</taxon>
        <taxon>Pseudomonadati</taxon>
        <taxon>Bacteroidota</taxon>
        <taxon>Cytophagia</taxon>
        <taxon>Cytophagales</taxon>
        <taxon>Spirosomataceae</taxon>
        <taxon>Arsenicibacter</taxon>
    </lineage>
</organism>
<comment type="caution">
    <text evidence="1">The sequence shown here is derived from an EMBL/GenBank/DDBJ whole genome shotgun (WGS) entry which is preliminary data.</text>
</comment>
<accession>A0A1S2VCX3</accession>
<evidence type="ECO:0000313" key="1">
    <source>
        <dbReference type="EMBL" id="OIN56542.1"/>
    </source>
</evidence>
<evidence type="ECO:0008006" key="3">
    <source>
        <dbReference type="Google" id="ProtNLM"/>
    </source>
</evidence>
<dbReference type="EMBL" id="MORL01000021">
    <property type="protein sequence ID" value="OIN56542.1"/>
    <property type="molecule type" value="Genomic_DNA"/>
</dbReference>
<protein>
    <recommendedName>
        <fullName evidence="3">DUF4230 domain-containing protein</fullName>
    </recommendedName>
</protein>
<dbReference type="RefSeq" id="WP_071505773.1">
    <property type="nucleotide sequence ID" value="NZ_MORL01000021.1"/>
</dbReference>
<dbReference type="Proteomes" id="UP000181790">
    <property type="component" value="Unassembled WGS sequence"/>
</dbReference>
<gene>
    <name evidence="1" type="ORF">BLX24_24035</name>
</gene>
<proteinExistence type="predicted"/>
<sequence length="224" mass="26132">MDFLSTFLILLTGTGVGFAIASARRGEAAVREKRSEVTLLLERIEKVFKVVMAEGYFSEIYNYQDQKSILYMFNDPKKAMLIAKAKVLVGYDFRKVRFRHIDHVHNKPGEKKLIIEYFPEPEVLSIDTDYQFYDIRAGWLNHFSSEDYTRILDEAKKAMNDRAMQSDLPRIANNQIQYMMYQLAASMGWQLQLPETEQRKLEELTQHYDEVRAQPKRLDAGDGT</sequence>
<dbReference type="OrthoDB" id="5700441at2"/>
<evidence type="ECO:0000313" key="2">
    <source>
        <dbReference type="Proteomes" id="UP000181790"/>
    </source>
</evidence>
<reference evidence="1 2" key="1">
    <citation type="submission" date="2016-10" db="EMBL/GenBank/DDBJ databases">
        <title>Arsenicibacter rosenii gen. nov., sp. nov., an efficient arsenic-methylating bacterium isolated from an arsenic-contaminated paddy soil.</title>
        <authorList>
            <person name="Huang K."/>
        </authorList>
    </citation>
    <scope>NUCLEOTIDE SEQUENCE [LARGE SCALE GENOMIC DNA]</scope>
    <source>
        <strain evidence="1 2">SM-1</strain>
    </source>
</reference>
<dbReference type="InterPro" id="IPR025324">
    <property type="entry name" value="DUF4230"/>
</dbReference>
<dbReference type="Pfam" id="PF14014">
    <property type="entry name" value="DUF4230"/>
    <property type="match status" value="1"/>
</dbReference>
<keyword evidence="2" id="KW-1185">Reference proteome</keyword>